<protein>
    <submittedName>
        <fullName evidence="4">ZM domain-containing protein</fullName>
    </submittedName>
</protein>
<evidence type="ECO:0000313" key="4">
    <source>
        <dbReference type="WBParaSite" id="TCLT_0000579901-mRNA-1"/>
    </source>
</evidence>
<reference evidence="2 3" key="2">
    <citation type="submission" date="2018-11" db="EMBL/GenBank/DDBJ databases">
        <authorList>
            <consortium name="Pathogen Informatics"/>
        </authorList>
    </citation>
    <scope>NUCLEOTIDE SEQUENCE [LARGE SCALE GENOMIC DNA]</scope>
</reference>
<feature type="region of interest" description="Disordered" evidence="1">
    <location>
        <begin position="46"/>
        <end position="65"/>
    </location>
</feature>
<reference evidence="4" key="1">
    <citation type="submission" date="2017-02" db="UniProtKB">
        <authorList>
            <consortium name="WormBaseParasite"/>
        </authorList>
    </citation>
    <scope>IDENTIFICATION</scope>
</reference>
<organism evidence="4">
    <name type="scientific">Thelazia callipaeda</name>
    <name type="common">Oriental eyeworm</name>
    <name type="synonym">Parasitic nematode</name>
    <dbReference type="NCBI Taxonomy" id="103827"/>
    <lineage>
        <taxon>Eukaryota</taxon>
        <taxon>Metazoa</taxon>
        <taxon>Ecdysozoa</taxon>
        <taxon>Nematoda</taxon>
        <taxon>Chromadorea</taxon>
        <taxon>Rhabditida</taxon>
        <taxon>Spirurina</taxon>
        <taxon>Spiruromorpha</taxon>
        <taxon>Thelazioidea</taxon>
        <taxon>Thelaziidae</taxon>
        <taxon>Thelazia</taxon>
    </lineage>
</organism>
<sequence length="255" mass="28461">MFKKIIIEFIVKKINYRDNSEPRSDSYASRSLSRRLLFDDENDDEESHIADGYIPNRPRQVSSSHVTHVNKRIYPGPSSPQVLPDDDEPMPRAIRQRRLPLISTLPLVTSIDYYSNPYRNTSKSDISIGTAGSASGCNGAGDTSGSDVPLSVRYPINADIPSPSPNSTHNFRVYRQENNYGVRLPGNYGWREPNVLGSYYGSMAPHNRTTSDVNSACTIVYAGSRMRPTIRVIKAQPGNIPLSDSDNDEPRWAIV</sequence>
<dbReference type="WBParaSite" id="TCLT_0000579901-mRNA-1">
    <property type="protein sequence ID" value="TCLT_0000579901-mRNA-1"/>
    <property type="gene ID" value="TCLT_0000579901"/>
</dbReference>
<keyword evidence="3" id="KW-1185">Reference proteome</keyword>
<dbReference type="AlphaFoldDB" id="A0A0N5CZ91"/>
<evidence type="ECO:0000313" key="2">
    <source>
        <dbReference type="EMBL" id="VDN03075.1"/>
    </source>
</evidence>
<gene>
    <name evidence="2" type="ORF">TCLT_LOCUS5788</name>
</gene>
<accession>A0A0N5CZ91</accession>
<dbReference type="OrthoDB" id="5788244at2759"/>
<dbReference type="Proteomes" id="UP000276776">
    <property type="component" value="Unassembled WGS sequence"/>
</dbReference>
<evidence type="ECO:0000256" key="1">
    <source>
        <dbReference type="SAM" id="MobiDB-lite"/>
    </source>
</evidence>
<name>A0A0N5CZ91_THECL</name>
<evidence type="ECO:0000313" key="3">
    <source>
        <dbReference type="Proteomes" id="UP000276776"/>
    </source>
</evidence>
<dbReference type="EMBL" id="UYYF01004363">
    <property type="protein sequence ID" value="VDN03075.1"/>
    <property type="molecule type" value="Genomic_DNA"/>
</dbReference>
<dbReference type="OMA" id="SACTIVY"/>
<proteinExistence type="predicted"/>
<dbReference type="STRING" id="103827.A0A0N5CZ91"/>